<proteinExistence type="predicted"/>
<feature type="chain" id="PRO_5029579675" evidence="1">
    <location>
        <begin position="24"/>
        <end position="89"/>
    </location>
</feature>
<dbReference type="AlphaFoldDB" id="A0A7J9G2P8"/>
<gene>
    <name evidence="2" type="ORF">Gohar_016424</name>
</gene>
<name>A0A7J9G2P8_9ROSI</name>
<protein>
    <submittedName>
        <fullName evidence="2">Uncharacterized protein</fullName>
    </submittedName>
</protein>
<comment type="caution">
    <text evidence="2">The sequence shown here is derived from an EMBL/GenBank/DDBJ whole genome shotgun (WGS) entry which is preliminary data.</text>
</comment>
<dbReference type="EMBL" id="JABFAD010000002">
    <property type="protein sequence ID" value="MBA0791879.1"/>
    <property type="molecule type" value="Genomic_DNA"/>
</dbReference>
<evidence type="ECO:0000313" key="2">
    <source>
        <dbReference type="EMBL" id="MBA0791879.1"/>
    </source>
</evidence>
<dbReference type="OrthoDB" id="10271037at2759"/>
<evidence type="ECO:0000313" key="3">
    <source>
        <dbReference type="Proteomes" id="UP000593560"/>
    </source>
</evidence>
<keyword evidence="1" id="KW-0732">Signal</keyword>
<reference evidence="2 3" key="1">
    <citation type="journal article" date="2019" name="Genome Biol. Evol.">
        <title>Insights into the evolution of the New World diploid cottons (Gossypium, subgenus Houzingenia) based on genome sequencing.</title>
        <authorList>
            <person name="Grover C.E."/>
            <person name="Arick M.A. 2nd"/>
            <person name="Thrash A."/>
            <person name="Conover J.L."/>
            <person name="Sanders W.S."/>
            <person name="Peterson D.G."/>
            <person name="Frelichowski J.E."/>
            <person name="Scheffler J.A."/>
            <person name="Scheffler B.E."/>
            <person name="Wendel J.F."/>
        </authorList>
    </citation>
    <scope>NUCLEOTIDE SEQUENCE [LARGE SCALE GENOMIC DNA]</scope>
    <source>
        <strain evidence="2">0</strain>
        <tissue evidence="2">Leaf</tissue>
    </source>
</reference>
<evidence type="ECO:0000256" key="1">
    <source>
        <dbReference type="SAM" id="SignalP"/>
    </source>
</evidence>
<dbReference type="Proteomes" id="UP000593560">
    <property type="component" value="Unassembled WGS sequence"/>
</dbReference>
<keyword evidence="3" id="KW-1185">Reference proteome</keyword>
<accession>A0A7J9G2P8</accession>
<sequence>MLCTFALLYLATYILICLLSISGLQTCTQQIVCFSNYPLMSEFHEVCWCCSAGLAVFSALLLCKRLTLEGTGGAQHREVLNWNQGAAER</sequence>
<feature type="signal peptide" evidence="1">
    <location>
        <begin position="1"/>
        <end position="23"/>
    </location>
</feature>
<organism evidence="2 3">
    <name type="scientific">Gossypium harknessii</name>
    <dbReference type="NCBI Taxonomy" id="34285"/>
    <lineage>
        <taxon>Eukaryota</taxon>
        <taxon>Viridiplantae</taxon>
        <taxon>Streptophyta</taxon>
        <taxon>Embryophyta</taxon>
        <taxon>Tracheophyta</taxon>
        <taxon>Spermatophyta</taxon>
        <taxon>Magnoliopsida</taxon>
        <taxon>eudicotyledons</taxon>
        <taxon>Gunneridae</taxon>
        <taxon>Pentapetalae</taxon>
        <taxon>rosids</taxon>
        <taxon>malvids</taxon>
        <taxon>Malvales</taxon>
        <taxon>Malvaceae</taxon>
        <taxon>Malvoideae</taxon>
        <taxon>Gossypium</taxon>
    </lineage>
</organism>